<protein>
    <submittedName>
        <fullName evidence="2">Uncharacterized protein</fullName>
    </submittedName>
</protein>
<gene>
    <name evidence="2" type="ORF">TSPGSL018_13435</name>
</gene>
<evidence type="ECO:0000313" key="2">
    <source>
        <dbReference type="EMBL" id="JAC79135.1"/>
    </source>
</evidence>
<accession>A0A061S8F4</accession>
<name>A0A061S8F4_9CHLO</name>
<dbReference type="EMBL" id="GBEZ01006247">
    <property type="protein sequence ID" value="JAC79135.1"/>
    <property type="molecule type" value="Transcribed_RNA"/>
</dbReference>
<feature type="compositionally biased region" description="Basic residues" evidence="1">
    <location>
        <begin position="52"/>
        <end position="62"/>
    </location>
</feature>
<feature type="region of interest" description="Disordered" evidence="1">
    <location>
        <begin position="1"/>
        <end position="74"/>
    </location>
</feature>
<dbReference type="AlphaFoldDB" id="A0A061S8F4"/>
<proteinExistence type="predicted"/>
<sequence length="149" mass="16582">NERAVADVLPDEPCERSRADRRRASRESLSGSCRTKEPIHRPPSKEPTQKLARVRMKERRHASNIGTTKTETHQHLFRTPPNVLSIKSPLLSIHCIHLALALPPSSSFWGPFVCLHTPSHPSEAVCCREYISVLPPLPASNSAWRGGLA</sequence>
<evidence type="ECO:0000256" key="1">
    <source>
        <dbReference type="SAM" id="MobiDB-lite"/>
    </source>
</evidence>
<feature type="non-terminal residue" evidence="2">
    <location>
        <position position="1"/>
    </location>
</feature>
<feature type="non-terminal residue" evidence="2">
    <location>
        <position position="149"/>
    </location>
</feature>
<organism evidence="2">
    <name type="scientific">Tetraselmis sp. GSL018</name>
    <dbReference type="NCBI Taxonomy" id="582737"/>
    <lineage>
        <taxon>Eukaryota</taxon>
        <taxon>Viridiplantae</taxon>
        <taxon>Chlorophyta</taxon>
        <taxon>core chlorophytes</taxon>
        <taxon>Chlorodendrophyceae</taxon>
        <taxon>Chlorodendrales</taxon>
        <taxon>Chlorodendraceae</taxon>
        <taxon>Tetraselmis</taxon>
    </lineage>
</organism>
<feature type="compositionally biased region" description="Basic and acidic residues" evidence="1">
    <location>
        <begin position="34"/>
        <end position="48"/>
    </location>
</feature>
<reference evidence="2" key="1">
    <citation type="submission" date="2014-05" db="EMBL/GenBank/DDBJ databases">
        <title>The transcriptome of the halophilic microalga Tetraselmis sp. GSL018 isolated from the Great Salt Lake, Utah.</title>
        <authorList>
            <person name="Jinkerson R.E."/>
            <person name="D'Adamo S."/>
            <person name="Posewitz M.C."/>
        </authorList>
    </citation>
    <scope>NUCLEOTIDE SEQUENCE</scope>
    <source>
        <strain evidence="2">GSL018</strain>
    </source>
</reference>